<dbReference type="Gene3D" id="1.20.200.10">
    <property type="entry name" value="Fumarase/aspartase (Central domain)"/>
    <property type="match status" value="1"/>
</dbReference>
<feature type="domain" description="Argininosuccinate lyase C-terminal" evidence="4">
    <location>
        <begin position="344"/>
        <end position="394"/>
    </location>
</feature>
<proteinExistence type="inferred from homology"/>
<keyword evidence="6" id="KW-1185">Reference proteome</keyword>
<dbReference type="InterPro" id="IPR008948">
    <property type="entry name" value="L-Aspartase-like"/>
</dbReference>
<dbReference type="Proteomes" id="UP000758603">
    <property type="component" value="Unassembled WGS sequence"/>
</dbReference>
<feature type="domain" description="Fumarate lyase N-terminal" evidence="3">
    <location>
        <begin position="73"/>
        <end position="277"/>
    </location>
</feature>
<dbReference type="Pfam" id="PF00206">
    <property type="entry name" value="Lyase_1"/>
    <property type="match status" value="1"/>
</dbReference>
<sequence length="478" mass="52528">MTQPRDRFYWLNQINKASTLTNISSGLLSPDLGHDIAHGIARVLESGSQPGGPRPGKVITLEPLLIAAAGIEATRLHAGRSSQDMHTTATLASLRESALALAAQLHRTAARAVELAGDLQDFLVPSYTNGVAAQPNSYGHYLLGHAAGLLRDAERLRQFYARLDRCPMGSAVLNGTRWALDRGRVAAYLGFGALADNAYDAVQISGTEMPVELGFVCAGLMLHVGSFVQDLLTQYAQPRPWIMLKEGGDNTYVSSAMPQKRNPGLLNSTRAEASRIVTLGVGRAIQAHNITPGMIDARSTSDSVDILKGAAAVLKDWWRILGALQFNRERALEELNLDWTASQEIADVLMIRHDVPFRVGHHFVSEIVGYARKNDIRPSDFPYDQAQQIWATAHEHLGLENPRSLPMSHMEFRETLDPATIIRNRATIGGPQPAEMERMLKDARKDLKKFKDWISARTEFIETSLAGLDADFVKLLDS</sequence>
<gene>
    <name evidence="5" type="ORF">BKA67DRAFT_664960</name>
</gene>
<accession>A0A9P8RKT8</accession>
<dbReference type="InterPro" id="IPR029419">
    <property type="entry name" value="Arg_succ_lyase_C"/>
</dbReference>
<dbReference type="Pfam" id="PF14698">
    <property type="entry name" value="ASL_C2"/>
    <property type="match status" value="1"/>
</dbReference>
<dbReference type="PANTHER" id="PTHR43814:SF1">
    <property type="entry name" value="ARGININOSUCCINATE LYASE"/>
    <property type="match status" value="1"/>
</dbReference>
<evidence type="ECO:0000313" key="5">
    <source>
        <dbReference type="EMBL" id="KAH6645120.1"/>
    </source>
</evidence>
<dbReference type="OrthoDB" id="2561043at2759"/>
<keyword evidence="5" id="KW-0456">Lyase</keyword>
<dbReference type="InterPro" id="IPR022761">
    <property type="entry name" value="Fumarate_lyase_N"/>
</dbReference>
<evidence type="ECO:0000256" key="2">
    <source>
        <dbReference type="ARBA" id="ARBA00032749"/>
    </source>
</evidence>
<name>A0A9P8RKT8_9PEZI</name>
<evidence type="ECO:0000259" key="3">
    <source>
        <dbReference type="Pfam" id="PF00206"/>
    </source>
</evidence>
<dbReference type="Gene3D" id="1.10.275.10">
    <property type="entry name" value="Fumarase/aspartase (N-terminal domain)"/>
    <property type="match status" value="1"/>
</dbReference>
<dbReference type="InterPro" id="IPR009049">
    <property type="entry name" value="Argininosuccinate_lyase"/>
</dbReference>
<comment type="similarity">
    <text evidence="1">Belongs to the lyase 1 family. Argininosuccinate lyase subfamily.</text>
</comment>
<evidence type="ECO:0000259" key="4">
    <source>
        <dbReference type="Pfam" id="PF14698"/>
    </source>
</evidence>
<dbReference type="GeneID" id="70137366"/>
<dbReference type="AlphaFoldDB" id="A0A9P8RKT8"/>
<dbReference type="RefSeq" id="XP_045951634.1">
    <property type="nucleotide sequence ID" value="XM_046108475.1"/>
</dbReference>
<dbReference type="Gene3D" id="1.10.40.30">
    <property type="entry name" value="Fumarase/aspartase (C-terminal domain)"/>
    <property type="match status" value="1"/>
</dbReference>
<dbReference type="InterPro" id="IPR000362">
    <property type="entry name" value="Fumarate_lyase_fam"/>
</dbReference>
<dbReference type="PANTHER" id="PTHR43814">
    <property type="entry name" value="ARGININOSUCCINATE LYASE"/>
    <property type="match status" value="1"/>
</dbReference>
<dbReference type="GO" id="GO:0004056">
    <property type="term" value="F:argininosuccinate lyase activity"/>
    <property type="evidence" value="ECO:0007669"/>
    <property type="project" value="InterPro"/>
</dbReference>
<dbReference type="InterPro" id="IPR024083">
    <property type="entry name" value="Fumarase/histidase_N"/>
</dbReference>
<dbReference type="PRINTS" id="PR00149">
    <property type="entry name" value="FUMRATELYASE"/>
</dbReference>
<dbReference type="GO" id="GO:0005829">
    <property type="term" value="C:cytosol"/>
    <property type="evidence" value="ECO:0007669"/>
    <property type="project" value="TreeGrafter"/>
</dbReference>
<dbReference type="EMBL" id="JAGPXC010000012">
    <property type="protein sequence ID" value="KAH6645120.1"/>
    <property type="molecule type" value="Genomic_DNA"/>
</dbReference>
<reference evidence="5" key="1">
    <citation type="journal article" date="2021" name="Nat. Commun.">
        <title>Genetic determinants of endophytism in the Arabidopsis root mycobiome.</title>
        <authorList>
            <person name="Mesny F."/>
            <person name="Miyauchi S."/>
            <person name="Thiergart T."/>
            <person name="Pickel B."/>
            <person name="Atanasova L."/>
            <person name="Karlsson M."/>
            <person name="Huettel B."/>
            <person name="Barry K.W."/>
            <person name="Haridas S."/>
            <person name="Chen C."/>
            <person name="Bauer D."/>
            <person name="Andreopoulos W."/>
            <person name="Pangilinan J."/>
            <person name="LaButti K."/>
            <person name="Riley R."/>
            <person name="Lipzen A."/>
            <person name="Clum A."/>
            <person name="Drula E."/>
            <person name="Henrissat B."/>
            <person name="Kohler A."/>
            <person name="Grigoriev I.V."/>
            <person name="Martin F.M."/>
            <person name="Hacquard S."/>
        </authorList>
    </citation>
    <scope>NUCLEOTIDE SEQUENCE</scope>
    <source>
        <strain evidence="5">MPI-SDFR-AT-0073</strain>
    </source>
</reference>
<protein>
    <recommendedName>
        <fullName evidence="2">Arginosuccinase</fullName>
    </recommendedName>
</protein>
<comment type="caution">
    <text evidence="5">The sequence shown here is derived from an EMBL/GenBank/DDBJ whole genome shotgun (WGS) entry which is preliminary data.</text>
</comment>
<evidence type="ECO:0000313" key="6">
    <source>
        <dbReference type="Proteomes" id="UP000758603"/>
    </source>
</evidence>
<evidence type="ECO:0000256" key="1">
    <source>
        <dbReference type="ARBA" id="ARBA00010755"/>
    </source>
</evidence>
<dbReference type="PRINTS" id="PR00145">
    <property type="entry name" value="ARGSUCLYASE"/>
</dbReference>
<dbReference type="SUPFAM" id="SSF48557">
    <property type="entry name" value="L-aspartase-like"/>
    <property type="match status" value="1"/>
</dbReference>
<organism evidence="5 6">
    <name type="scientific">Truncatella angustata</name>
    <dbReference type="NCBI Taxonomy" id="152316"/>
    <lineage>
        <taxon>Eukaryota</taxon>
        <taxon>Fungi</taxon>
        <taxon>Dikarya</taxon>
        <taxon>Ascomycota</taxon>
        <taxon>Pezizomycotina</taxon>
        <taxon>Sordariomycetes</taxon>
        <taxon>Xylariomycetidae</taxon>
        <taxon>Amphisphaeriales</taxon>
        <taxon>Sporocadaceae</taxon>
        <taxon>Truncatella</taxon>
    </lineage>
</organism>
<dbReference type="GO" id="GO:0042450">
    <property type="term" value="P:L-arginine biosynthetic process via ornithine"/>
    <property type="evidence" value="ECO:0007669"/>
    <property type="project" value="InterPro"/>
</dbReference>